<evidence type="ECO:0000313" key="2">
    <source>
        <dbReference type="EMBL" id="SCB71611.1"/>
    </source>
</evidence>
<organism evidence="2 3">
    <name type="scientific">Bacillus mycoides</name>
    <dbReference type="NCBI Taxonomy" id="1405"/>
    <lineage>
        <taxon>Bacteria</taxon>
        <taxon>Bacillati</taxon>
        <taxon>Bacillota</taxon>
        <taxon>Bacilli</taxon>
        <taxon>Bacillales</taxon>
        <taxon>Bacillaceae</taxon>
        <taxon>Bacillus</taxon>
        <taxon>Bacillus cereus group</taxon>
    </lineage>
</organism>
<dbReference type="AlphaFoldDB" id="A0A1C4GGN0"/>
<sequence>MERIEAAEELIEDMRECFLNGTSLRCEANDFNEFPERILLPQACEGRSPTVGGR</sequence>
<dbReference type="Proteomes" id="UP000195696">
    <property type="component" value="Unassembled WGS sequence"/>
</dbReference>
<name>A0A1C4GGN0_BACMY</name>
<protein>
    <submittedName>
        <fullName evidence="2">Uncharacterized protein</fullName>
    </submittedName>
</protein>
<evidence type="ECO:0000313" key="3">
    <source>
        <dbReference type="Proteomes" id="UP000195696"/>
    </source>
</evidence>
<accession>A0A1C4GGN0</accession>
<reference evidence="1 4" key="2">
    <citation type="submission" date="2016-10" db="EMBL/GenBank/DDBJ databases">
        <title>Genome Sequence of Bacillus weihenstephanensis GM6LP.</title>
        <authorList>
            <person name="Poehlein A."/>
            <person name="Wemheuer F."/>
            <person name="Hollensteiner J."/>
            <person name="Wemheuer B."/>
        </authorList>
    </citation>
    <scope>NUCLEOTIDE SEQUENCE [LARGE SCALE GENOMIC DNA]</scope>
    <source>
        <strain evidence="1 4">GM6LP</strain>
    </source>
</reference>
<evidence type="ECO:0000313" key="4">
    <source>
        <dbReference type="Proteomes" id="UP000236165"/>
    </source>
</evidence>
<dbReference type="EMBL" id="MKZQ01000060">
    <property type="protein sequence ID" value="PJN66957.1"/>
    <property type="molecule type" value="Genomic_DNA"/>
</dbReference>
<gene>
    <name evidence="1" type="ORF">BACWE_46420</name>
    <name evidence="2" type="ORF">BWGO95_05868</name>
</gene>
<dbReference type="EMBL" id="FMAK01000089">
    <property type="protein sequence ID" value="SCB71611.1"/>
    <property type="molecule type" value="Genomic_DNA"/>
</dbReference>
<dbReference type="Proteomes" id="UP000236165">
    <property type="component" value="Unassembled WGS sequence"/>
</dbReference>
<proteinExistence type="predicted"/>
<evidence type="ECO:0000313" key="1">
    <source>
        <dbReference type="EMBL" id="PJN66957.1"/>
    </source>
</evidence>
<dbReference type="RefSeq" id="WP_016103972.1">
    <property type="nucleotide sequence ID" value="NZ_FMAK01000089.1"/>
</dbReference>
<reference evidence="2 3" key="1">
    <citation type="submission" date="2016-08" db="EMBL/GenBank/DDBJ databases">
        <authorList>
            <person name="Seilhamer J.J."/>
        </authorList>
    </citation>
    <scope>NUCLEOTIDE SEQUENCE [LARGE SCALE GENOMIC DNA]</scope>
    <source>
        <strain evidence="2 3">SDA_GO95</strain>
    </source>
</reference>